<name>A0A8J7A4N1_9CYAN</name>
<dbReference type="InterPro" id="IPR050807">
    <property type="entry name" value="TransReg_Diox_bact_type"/>
</dbReference>
<dbReference type="CDD" id="cd00093">
    <property type="entry name" value="HTH_XRE"/>
    <property type="match status" value="1"/>
</dbReference>
<dbReference type="GO" id="GO:0005829">
    <property type="term" value="C:cytosol"/>
    <property type="evidence" value="ECO:0007669"/>
    <property type="project" value="TreeGrafter"/>
</dbReference>
<evidence type="ECO:0000259" key="2">
    <source>
        <dbReference type="PROSITE" id="PS50943"/>
    </source>
</evidence>
<keyword evidence="4" id="KW-1185">Reference proteome</keyword>
<dbReference type="SUPFAM" id="SSF47413">
    <property type="entry name" value="lambda repressor-like DNA-binding domains"/>
    <property type="match status" value="1"/>
</dbReference>
<reference evidence="3" key="1">
    <citation type="submission" date="2020-10" db="EMBL/GenBank/DDBJ databases">
        <authorList>
            <person name="Castelo-Branco R."/>
            <person name="Eusebio N."/>
            <person name="Adriana R."/>
            <person name="Vieira A."/>
            <person name="Brugerolle De Fraissinette N."/>
            <person name="Rezende De Castro R."/>
            <person name="Schneider M.P."/>
            <person name="Vasconcelos V."/>
            <person name="Leao P.N."/>
        </authorList>
    </citation>
    <scope>NUCLEOTIDE SEQUENCE</scope>
    <source>
        <strain evidence="3">LEGE 07310</strain>
    </source>
</reference>
<sequence>MVNPAVHPTNPDADLDHSLERYLGHTLRELRQKHGLTLAEVADQSGVSRGMLSKIENAQTATSLSTLAKIAAALGVSMAALFRNYDMPTGGAQLVKQGEGMEVVRRGTKCGHTYHLLAYGQGPTKLFEPFLITLDDASEVFPTFEHPGVEFIYMLTGKLEYRHGQQTYLLEPGDALTLRGEIPHGPERLIELPIQFITTIYYGEQMEDQTSESVSTR</sequence>
<evidence type="ECO:0000256" key="1">
    <source>
        <dbReference type="ARBA" id="ARBA00023125"/>
    </source>
</evidence>
<dbReference type="InterPro" id="IPR010982">
    <property type="entry name" value="Lambda_DNA-bd_dom_sf"/>
</dbReference>
<dbReference type="PANTHER" id="PTHR46797:SF1">
    <property type="entry name" value="METHYLPHOSPHONATE SYNTHASE"/>
    <property type="match status" value="1"/>
</dbReference>
<dbReference type="InterPro" id="IPR014710">
    <property type="entry name" value="RmlC-like_jellyroll"/>
</dbReference>
<feature type="domain" description="HTH cro/C1-type" evidence="2">
    <location>
        <begin position="27"/>
        <end position="81"/>
    </location>
</feature>
<keyword evidence="1" id="KW-0238">DNA-binding</keyword>
<dbReference type="GO" id="GO:0003700">
    <property type="term" value="F:DNA-binding transcription factor activity"/>
    <property type="evidence" value="ECO:0007669"/>
    <property type="project" value="TreeGrafter"/>
</dbReference>
<dbReference type="GO" id="GO:0003677">
    <property type="term" value="F:DNA binding"/>
    <property type="evidence" value="ECO:0007669"/>
    <property type="project" value="UniProtKB-KW"/>
</dbReference>
<organism evidence="3 4">
    <name type="scientific">Vasconcelosia minhoensis LEGE 07310</name>
    <dbReference type="NCBI Taxonomy" id="915328"/>
    <lineage>
        <taxon>Bacteria</taxon>
        <taxon>Bacillati</taxon>
        <taxon>Cyanobacteriota</taxon>
        <taxon>Cyanophyceae</taxon>
        <taxon>Nodosilineales</taxon>
        <taxon>Cymatolegaceae</taxon>
        <taxon>Vasconcelosia</taxon>
        <taxon>Vasconcelosia minhoensis</taxon>
    </lineage>
</organism>
<protein>
    <submittedName>
        <fullName evidence="3">Helix-turn-helix domain-containing protein</fullName>
    </submittedName>
</protein>
<dbReference type="EMBL" id="JADEXG010000001">
    <property type="protein sequence ID" value="MBE9075775.1"/>
    <property type="molecule type" value="Genomic_DNA"/>
</dbReference>
<evidence type="ECO:0000313" key="4">
    <source>
        <dbReference type="Proteomes" id="UP000636505"/>
    </source>
</evidence>
<dbReference type="RefSeq" id="WP_193904435.1">
    <property type="nucleotide sequence ID" value="NZ_JADEXG010000001.1"/>
</dbReference>
<evidence type="ECO:0000313" key="3">
    <source>
        <dbReference type="EMBL" id="MBE9075775.1"/>
    </source>
</evidence>
<dbReference type="Pfam" id="PF07883">
    <property type="entry name" value="Cupin_2"/>
    <property type="match status" value="1"/>
</dbReference>
<comment type="caution">
    <text evidence="3">The sequence shown here is derived from an EMBL/GenBank/DDBJ whole genome shotgun (WGS) entry which is preliminary data.</text>
</comment>
<gene>
    <name evidence="3" type="ORF">IQ241_00405</name>
</gene>
<proteinExistence type="predicted"/>
<dbReference type="SUPFAM" id="SSF51182">
    <property type="entry name" value="RmlC-like cupins"/>
    <property type="match status" value="1"/>
</dbReference>
<accession>A0A8J7A4N1</accession>
<dbReference type="CDD" id="cd02209">
    <property type="entry name" value="cupin_XRE_C"/>
    <property type="match status" value="1"/>
</dbReference>
<dbReference type="PANTHER" id="PTHR46797">
    <property type="entry name" value="HTH-TYPE TRANSCRIPTIONAL REGULATOR"/>
    <property type="match status" value="1"/>
</dbReference>
<dbReference type="Gene3D" id="1.10.260.40">
    <property type="entry name" value="lambda repressor-like DNA-binding domains"/>
    <property type="match status" value="1"/>
</dbReference>
<dbReference type="AlphaFoldDB" id="A0A8J7A4N1"/>
<dbReference type="InterPro" id="IPR011051">
    <property type="entry name" value="RmlC_Cupin_sf"/>
</dbReference>
<dbReference type="Pfam" id="PF01381">
    <property type="entry name" value="HTH_3"/>
    <property type="match status" value="1"/>
</dbReference>
<dbReference type="SMART" id="SM00530">
    <property type="entry name" value="HTH_XRE"/>
    <property type="match status" value="1"/>
</dbReference>
<dbReference type="InterPro" id="IPR013096">
    <property type="entry name" value="Cupin_2"/>
</dbReference>
<dbReference type="Gene3D" id="2.60.120.10">
    <property type="entry name" value="Jelly Rolls"/>
    <property type="match status" value="1"/>
</dbReference>
<dbReference type="InterPro" id="IPR001387">
    <property type="entry name" value="Cro/C1-type_HTH"/>
</dbReference>
<dbReference type="PROSITE" id="PS50943">
    <property type="entry name" value="HTH_CROC1"/>
    <property type="match status" value="1"/>
</dbReference>
<dbReference type="Proteomes" id="UP000636505">
    <property type="component" value="Unassembled WGS sequence"/>
</dbReference>